<evidence type="ECO:0000256" key="3">
    <source>
        <dbReference type="ARBA" id="ARBA00022827"/>
    </source>
</evidence>
<dbReference type="STRING" id="747725.A0A168NNG6"/>
<dbReference type="OrthoDB" id="2690153at2759"/>
<dbReference type="GO" id="GO:0071949">
    <property type="term" value="F:FAD binding"/>
    <property type="evidence" value="ECO:0007669"/>
    <property type="project" value="InterPro"/>
</dbReference>
<keyword evidence="4" id="KW-0560">Oxidoreductase</keyword>
<evidence type="ECO:0000313" key="6">
    <source>
        <dbReference type="EMBL" id="OAD06524.1"/>
    </source>
</evidence>
<evidence type="ECO:0000313" key="7">
    <source>
        <dbReference type="Proteomes" id="UP000077051"/>
    </source>
</evidence>
<dbReference type="Gene3D" id="3.50.50.60">
    <property type="entry name" value="FAD/NAD(P)-binding domain"/>
    <property type="match status" value="1"/>
</dbReference>
<dbReference type="Proteomes" id="UP000077051">
    <property type="component" value="Unassembled WGS sequence"/>
</dbReference>
<dbReference type="InterPro" id="IPR050641">
    <property type="entry name" value="RIFMO-like"/>
</dbReference>
<dbReference type="GO" id="GO:0016709">
    <property type="term" value="F:oxidoreductase activity, acting on paired donors, with incorporation or reduction of molecular oxygen, NAD(P)H as one donor, and incorporation of one atom of oxygen"/>
    <property type="evidence" value="ECO:0007669"/>
    <property type="project" value="UniProtKB-ARBA"/>
</dbReference>
<dbReference type="Gene3D" id="3.30.70.2450">
    <property type="match status" value="1"/>
</dbReference>
<proteinExistence type="predicted"/>
<organism evidence="6 7">
    <name type="scientific">Mucor lusitanicus CBS 277.49</name>
    <dbReference type="NCBI Taxonomy" id="747725"/>
    <lineage>
        <taxon>Eukaryota</taxon>
        <taxon>Fungi</taxon>
        <taxon>Fungi incertae sedis</taxon>
        <taxon>Mucoromycota</taxon>
        <taxon>Mucoromycotina</taxon>
        <taxon>Mucoromycetes</taxon>
        <taxon>Mucorales</taxon>
        <taxon>Mucorineae</taxon>
        <taxon>Mucoraceae</taxon>
        <taxon>Mucor</taxon>
    </lineage>
</organism>
<dbReference type="InterPro" id="IPR002938">
    <property type="entry name" value="FAD-bd"/>
</dbReference>
<accession>A0A168NNG6</accession>
<keyword evidence="7" id="KW-1185">Reference proteome</keyword>
<protein>
    <recommendedName>
        <fullName evidence="5">FAD-binding domain-containing protein</fullName>
    </recommendedName>
</protein>
<dbReference type="VEuPathDB" id="FungiDB:MUCCIDRAFT_107098"/>
<evidence type="ECO:0000256" key="4">
    <source>
        <dbReference type="ARBA" id="ARBA00023002"/>
    </source>
</evidence>
<dbReference type="EMBL" id="AMYB01000002">
    <property type="protein sequence ID" value="OAD06524.1"/>
    <property type="molecule type" value="Genomic_DNA"/>
</dbReference>
<sequence length="612" mass="67815">MSIKVDVLVSGAGPTGLFFAYQMAQMGHSVFIVDPKPGPTDQSRAILITSRTMEILESKGLASDILGEAFVFCGMRMFRNGSIVAQIDACGDTPFSHITVLMQGKTEQVLVNRIAEDTDCKVHWGTELVSYTQDEHGVKSVVRDIHTKQEQVIESAYIVGADGSHSRVRKGNSEWTYDGVAIQTKFVLADLTLRGADGVDITHLMDRMNMFMTGTDVMGMIRLNPFYRTNDDSHVFRVFGNLEGYQISEVDKDKISHGIDKSSEAPPTLEFIEEWINRIAAPNKFVASDLIWGSYFRINERIANGFRKGRAFVAGDAAHCHSPAGGQGMNLGLQDAHNLAWKMSAVLRGIASDPEKLLNSYNEEREPIAKATIETTSNTTKVGVTGSALFASVRNVILSAALTFPQVKETAFKKLMQLFLAIDTDTSSIMTETSDKGLIQAGHFLPETATMRRSLIVSSKRPRYIQRHSLRELLINNYDFTVIFVASCLASTKPNNHLVKKFWRDTGSKPVRRIVIQSTHHSKTSGQLPDYITEEEAPTAQDAFYSEENSNLPNSVSNRVGLYPLLTSYFAGEQPASVVLFVRPDLYVSHAKLVTNETELESALNFLSTIYK</sequence>
<dbReference type="Pfam" id="PF01494">
    <property type="entry name" value="FAD_binding_3"/>
    <property type="match status" value="1"/>
</dbReference>
<dbReference type="PRINTS" id="PR00420">
    <property type="entry name" value="RNGMNOXGNASE"/>
</dbReference>
<dbReference type="SUPFAM" id="SSF51905">
    <property type="entry name" value="FAD/NAD(P)-binding domain"/>
    <property type="match status" value="1"/>
</dbReference>
<dbReference type="InterPro" id="IPR036188">
    <property type="entry name" value="FAD/NAD-bd_sf"/>
</dbReference>
<comment type="cofactor">
    <cofactor evidence="1">
        <name>FAD</name>
        <dbReference type="ChEBI" id="CHEBI:57692"/>
    </cofactor>
</comment>
<dbReference type="PANTHER" id="PTHR43004">
    <property type="entry name" value="TRK SYSTEM POTASSIUM UPTAKE PROTEIN"/>
    <property type="match status" value="1"/>
</dbReference>
<name>A0A168NNG6_MUCCL</name>
<gene>
    <name evidence="6" type="ORF">MUCCIDRAFT_107098</name>
</gene>
<keyword evidence="3" id="KW-0274">FAD</keyword>
<evidence type="ECO:0000256" key="1">
    <source>
        <dbReference type="ARBA" id="ARBA00001974"/>
    </source>
</evidence>
<evidence type="ECO:0000256" key="2">
    <source>
        <dbReference type="ARBA" id="ARBA00022630"/>
    </source>
</evidence>
<evidence type="ECO:0000259" key="5">
    <source>
        <dbReference type="Pfam" id="PF01494"/>
    </source>
</evidence>
<dbReference type="AlphaFoldDB" id="A0A168NNG6"/>
<feature type="domain" description="FAD-binding" evidence="5">
    <location>
        <begin position="4"/>
        <end position="375"/>
    </location>
</feature>
<comment type="caution">
    <text evidence="6">The sequence shown here is derived from an EMBL/GenBank/DDBJ whole genome shotgun (WGS) entry which is preliminary data.</text>
</comment>
<dbReference type="PANTHER" id="PTHR43004:SF19">
    <property type="entry name" value="BINDING MONOOXYGENASE, PUTATIVE (JCVI)-RELATED"/>
    <property type="match status" value="1"/>
</dbReference>
<keyword evidence="2" id="KW-0285">Flavoprotein</keyword>
<reference evidence="6 7" key="1">
    <citation type="submission" date="2015-06" db="EMBL/GenBank/DDBJ databases">
        <title>Expansion of signal transduction pathways in fungi by whole-genome duplication.</title>
        <authorList>
            <consortium name="DOE Joint Genome Institute"/>
            <person name="Corrochano L.M."/>
            <person name="Kuo A."/>
            <person name="Marcet-Houben M."/>
            <person name="Polaino S."/>
            <person name="Salamov A."/>
            <person name="Villalobos J.M."/>
            <person name="Alvarez M.I."/>
            <person name="Avalos J."/>
            <person name="Benito E.P."/>
            <person name="Benoit I."/>
            <person name="Burger G."/>
            <person name="Camino L.P."/>
            <person name="Canovas D."/>
            <person name="Cerda-Olmedo E."/>
            <person name="Cheng J.-F."/>
            <person name="Dominguez A."/>
            <person name="Elias M."/>
            <person name="Eslava A.P."/>
            <person name="Glaser F."/>
            <person name="Grimwood J."/>
            <person name="Gutierrez G."/>
            <person name="Heitman J."/>
            <person name="Henrissat B."/>
            <person name="Iturriaga E.A."/>
            <person name="Lang B.F."/>
            <person name="Lavin J.L."/>
            <person name="Lee S."/>
            <person name="Li W."/>
            <person name="Lindquist E."/>
            <person name="Lopez-Garcia S."/>
            <person name="Luque E.M."/>
            <person name="Marcos A.T."/>
            <person name="Martin J."/>
            <person name="Mccluskey K."/>
            <person name="Medina H.R."/>
            <person name="Miralles-Duran A."/>
            <person name="Miyazaki A."/>
            <person name="Munoz-Torres E."/>
            <person name="Oguiza J.A."/>
            <person name="Ohm R."/>
            <person name="Olmedo M."/>
            <person name="Orejas M."/>
            <person name="Ortiz-Castellanos L."/>
            <person name="Pisabarro A.G."/>
            <person name="Rodriguez-Romero J."/>
            <person name="Ruiz-Herrera J."/>
            <person name="Ruiz-Vazquez R."/>
            <person name="Sanz C."/>
            <person name="Schackwitz W."/>
            <person name="Schmutz J."/>
            <person name="Shahriari M."/>
            <person name="Shelest E."/>
            <person name="Silva-Franco F."/>
            <person name="Soanes D."/>
            <person name="Syed K."/>
            <person name="Tagua V.G."/>
            <person name="Talbot N.J."/>
            <person name="Thon M."/>
            <person name="De Vries R.P."/>
            <person name="Wiebenga A."/>
            <person name="Yadav J.S."/>
            <person name="Braun E.L."/>
            <person name="Baker S."/>
            <person name="Garre V."/>
            <person name="Horwitz B."/>
            <person name="Torres-Martinez S."/>
            <person name="Idnurm A."/>
            <person name="Herrera-Estrella A."/>
            <person name="Gabaldon T."/>
            <person name="Grigoriev I.V."/>
        </authorList>
    </citation>
    <scope>NUCLEOTIDE SEQUENCE [LARGE SCALE GENOMIC DNA]</scope>
    <source>
        <strain evidence="6 7">CBS 277.49</strain>
    </source>
</reference>